<accession>A0A1P9WXL7</accession>
<dbReference type="AlphaFoldDB" id="A0A1P9WXL7"/>
<dbReference type="GO" id="GO:0016989">
    <property type="term" value="F:sigma factor antagonist activity"/>
    <property type="evidence" value="ECO:0007669"/>
    <property type="project" value="TreeGrafter"/>
</dbReference>
<dbReference type="Pfam" id="PF04773">
    <property type="entry name" value="FecR"/>
    <property type="match status" value="1"/>
</dbReference>
<dbReference type="PIRSF" id="PIRSF018266">
    <property type="entry name" value="FecR"/>
    <property type="match status" value="1"/>
</dbReference>
<dbReference type="STRING" id="1178516.AWR27_12795"/>
<dbReference type="PANTHER" id="PTHR30273">
    <property type="entry name" value="PERIPLASMIC SIGNAL SENSOR AND SIGMA FACTOR ACTIVATOR FECR-RELATED"/>
    <property type="match status" value="1"/>
</dbReference>
<feature type="domain" description="FecR protein" evidence="2">
    <location>
        <begin position="125"/>
        <end position="226"/>
    </location>
</feature>
<evidence type="ECO:0000259" key="2">
    <source>
        <dbReference type="Pfam" id="PF04773"/>
    </source>
</evidence>
<evidence type="ECO:0000256" key="1">
    <source>
        <dbReference type="SAM" id="MobiDB-lite"/>
    </source>
</evidence>
<sequence>MSEKPFDHYLSFEPLDFVMDEDVQNWVLQGTPEQEAYWQAFRLAFPQKADTIDTARLLIRQLRVADWQTLTPHQLHERFQAVLTQIDAPPVRIIPLYRRTWLRVAACLLLGLLGWQGYQYGWASDTYQTGFGQQRRILLADQTVVTLAANSSLRVPGRWSFGQQREVWLSGEGYFEVTKQPGPTPAKGRNFVVHARELTIEVLGTRFNVNTLRSKTTVSLDEGKIRLSSAREPSRTLELRPGQTAQQPANRPAIQVMPTADPSLTAWRNGRLLFRAATLSELSQRVEEVYGLTLVFDGQGWKETTYTGELPTTDTTLLTRILAETFGADVVQEANQLILRKPLHNP</sequence>
<evidence type="ECO:0000313" key="3">
    <source>
        <dbReference type="EMBL" id="AQG80125.1"/>
    </source>
</evidence>
<dbReference type="Gene3D" id="2.60.120.1440">
    <property type="match status" value="1"/>
</dbReference>
<dbReference type="InterPro" id="IPR012373">
    <property type="entry name" value="Ferrdict_sens_TM"/>
</dbReference>
<keyword evidence="4" id="KW-1185">Reference proteome</keyword>
<protein>
    <recommendedName>
        <fullName evidence="2">FecR protein domain-containing protein</fullName>
    </recommendedName>
</protein>
<dbReference type="PANTHER" id="PTHR30273:SF2">
    <property type="entry name" value="PROTEIN FECR"/>
    <property type="match status" value="1"/>
</dbReference>
<proteinExistence type="predicted"/>
<gene>
    <name evidence="3" type="ORF">AWR27_12795</name>
</gene>
<dbReference type="EMBL" id="CP014263">
    <property type="protein sequence ID" value="AQG80125.1"/>
    <property type="molecule type" value="Genomic_DNA"/>
</dbReference>
<dbReference type="InterPro" id="IPR006860">
    <property type="entry name" value="FecR"/>
</dbReference>
<dbReference type="Gene3D" id="3.55.50.30">
    <property type="match status" value="1"/>
</dbReference>
<dbReference type="OrthoDB" id="1523489at2"/>
<organism evidence="3 4">
    <name type="scientific">Spirosoma montaniterrae</name>
    <dbReference type="NCBI Taxonomy" id="1178516"/>
    <lineage>
        <taxon>Bacteria</taxon>
        <taxon>Pseudomonadati</taxon>
        <taxon>Bacteroidota</taxon>
        <taxon>Cytophagia</taxon>
        <taxon>Cytophagales</taxon>
        <taxon>Cytophagaceae</taxon>
        <taxon>Spirosoma</taxon>
    </lineage>
</organism>
<reference evidence="3 4" key="1">
    <citation type="submission" date="2016-01" db="EMBL/GenBank/DDBJ databases">
        <authorList>
            <person name="Oliw E.H."/>
        </authorList>
    </citation>
    <scope>NUCLEOTIDE SEQUENCE [LARGE SCALE GENOMIC DNA]</scope>
    <source>
        <strain evidence="3 4">DY10</strain>
    </source>
</reference>
<dbReference type="RefSeq" id="WP_077131550.1">
    <property type="nucleotide sequence ID" value="NZ_CP014263.1"/>
</dbReference>
<dbReference type="Proteomes" id="UP000187941">
    <property type="component" value="Chromosome"/>
</dbReference>
<dbReference type="KEGG" id="smon:AWR27_12795"/>
<name>A0A1P9WXL7_9BACT</name>
<evidence type="ECO:0000313" key="4">
    <source>
        <dbReference type="Proteomes" id="UP000187941"/>
    </source>
</evidence>
<feature type="region of interest" description="Disordered" evidence="1">
    <location>
        <begin position="229"/>
        <end position="250"/>
    </location>
</feature>